<dbReference type="SUPFAM" id="SSF103473">
    <property type="entry name" value="MFS general substrate transporter"/>
    <property type="match status" value="1"/>
</dbReference>
<dbReference type="InterPro" id="IPR036259">
    <property type="entry name" value="MFS_trans_sf"/>
</dbReference>
<feature type="transmembrane region" description="Helical" evidence="5">
    <location>
        <begin position="204"/>
        <end position="225"/>
    </location>
</feature>
<dbReference type="EMBL" id="JAODUO010000572">
    <property type="protein sequence ID" value="KAK2177908.1"/>
    <property type="molecule type" value="Genomic_DNA"/>
</dbReference>
<feature type="transmembrane region" description="Helical" evidence="5">
    <location>
        <begin position="231"/>
        <end position="249"/>
    </location>
</feature>
<dbReference type="GO" id="GO:0022857">
    <property type="term" value="F:transmembrane transporter activity"/>
    <property type="evidence" value="ECO:0007669"/>
    <property type="project" value="InterPro"/>
</dbReference>
<evidence type="ECO:0000256" key="5">
    <source>
        <dbReference type="SAM" id="Phobius"/>
    </source>
</evidence>
<gene>
    <name evidence="6" type="ORF">NP493_572g01056</name>
</gene>
<evidence type="ECO:0008006" key="8">
    <source>
        <dbReference type="Google" id="ProtNLM"/>
    </source>
</evidence>
<keyword evidence="3 5" id="KW-1133">Transmembrane helix</keyword>
<dbReference type="PANTHER" id="PTHR24064">
    <property type="entry name" value="SOLUTE CARRIER FAMILY 22 MEMBER"/>
    <property type="match status" value="1"/>
</dbReference>
<evidence type="ECO:0000256" key="2">
    <source>
        <dbReference type="ARBA" id="ARBA00022692"/>
    </source>
</evidence>
<comment type="caution">
    <text evidence="6">The sequence shown here is derived from an EMBL/GenBank/DDBJ whole genome shotgun (WGS) entry which is preliminary data.</text>
</comment>
<proteinExistence type="predicted"/>
<dbReference type="Pfam" id="PF07690">
    <property type="entry name" value="MFS_1"/>
    <property type="match status" value="1"/>
</dbReference>
<dbReference type="Gene3D" id="1.20.1250.20">
    <property type="entry name" value="MFS general substrate transporter like domains"/>
    <property type="match status" value="2"/>
</dbReference>
<evidence type="ECO:0000256" key="1">
    <source>
        <dbReference type="ARBA" id="ARBA00004141"/>
    </source>
</evidence>
<name>A0AAD9NRC5_RIDPI</name>
<feature type="transmembrane region" description="Helical" evidence="5">
    <location>
        <begin position="106"/>
        <end position="126"/>
    </location>
</feature>
<dbReference type="InterPro" id="IPR011701">
    <property type="entry name" value="MFS"/>
</dbReference>
<sequence length="384" mass="42978">MEELLGWNRSRNIDATTPTKRCTSWQYDQSVYVSTYISALDLVCGRAPLLSVLQTIYMTGCLCGSIFFGQLSDRIGRRKTLVITLVCEVVFATAATVSSGNYVLTAIFRFLVGASGLGVFTTIFVYGKRTMSPFIPESARWLISQGRDDEAVDVLQVMARMNRRKLPYPLNLEENRLQARVGARVQHTSFADLFRSSNLRKTTLFMWWAWFVTGMVYYGLSLGVNLIGGDIFFNSFLSGAIEIPSYFIVIPIMNRVGLYTVLVVFSMCGKFFIASTFAVIYVYSAELFPTVVRQVGVGSSSMCARIGGLIQPQFGRLNIYWSPLPFLLYGVVALSAGLTTLSLPETLNKTLPDTLEDREHFGRLVVTMNSIKTLFIDTFEKRSD</sequence>
<comment type="subcellular location">
    <subcellularLocation>
        <location evidence="1">Membrane</location>
        <topology evidence="1">Multi-pass membrane protein</topology>
    </subcellularLocation>
</comment>
<feature type="transmembrane region" description="Helical" evidence="5">
    <location>
        <begin position="81"/>
        <end position="100"/>
    </location>
</feature>
<dbReference type="AlphaFoldDB" id="A0AAD9NRC5"/>
<keyword evidence="2 5" id="KW-0812">Transmembrane</keyword>
<dbReference type="GO" id="GO:0016020">
    <property type="term" value="C:membrane"/>
    <property type="evidence" value="ECO:0007669"/>
    <property type="project" value="UniProtKB-SubCell"/>
</dbReference>
<evidence type="ECO:0000313" key="7">
    <source>
        <dbReference type="Proteomes" id="UP001209878"/>
    </source>
</evidence>
<evidence type="ECO:0000313" key="6">
    <source>
        <dbReference type="EMBL" id="KAK2177908.1"/>
    </source>
</evidence>
<reference evidence="6" key="1">
    <citation type="journal article" date="2023" name="Mol. Biol. Evol.">
        <title>Third-Generation Sequencing Reveals the Adaptive Role of the Epigenome in Three Deep-Sea Polychaetes.</title>
        <authorList>
            <person name="Perez M."/>
            <person name="Aroh O."/>
            <person name="Sun Y."/>
            <person name="Lan Y."/>
            <person name="Juniper S.K."/>
            <person name="Young C.R."/>
            <person name="Angers B."/>
            <person name="Qian P.Y."/>
        </authorList>
    </citation>
    <scope>NUCLEOTIDE SEQUENCE</scope>
    <source>
        <strain evidence="6">R07B-5</strain>
    </source>
</reference>
<accession>A0AAD9NRC5</accession>
<evidence type="ECO:0000256" key="4">
    <source>
        <dbReference type="ARBA" id="ARBA00023136"/>
    </source>
</evidence>
<keyword evidence="4 5" id="KW-0472">Membrane</keyword>
<dbReference type="Pfam" id="PF00083">
    <property type="entry name" value="Sugar_tr"/>
    <property type="match status" value="1"/>
</dbReference>
<keyword evidence="7" id="KW-1185">Reference proteome</keyword>
<protein>
    <recommendedName>
        <fullName evidence="8">Major facilitator superfamily (MFS) profile domain-containing protein</fullName>
    </recommendedName>
</protein>
<evidence type="ECO:0000256" key="3">
    <source>
        <dbReference type="ARBA" id="ARBA00022989"/>
    </source>
</evidence>
<feature type="transmembrane region" description="Helical" evidence="5">
    <location>
        <begin position="326"/>
        <end position="343"/>
    </location>
</feature>
<feature type="transmembrane region" description="Helical" evidence="5">
    <location>
        <begin position="256"/>
        <end position="283"/>
    </location>
</feature>
<feature type="transmembrane region" description="Helical" evidence="5">
    <location>
        <begin position="49"/>
        <end position="69"/>
    </location>
</feature>
<organism evidence="6 7">
    <name type="scientific">Ridgeia piscesae</name>
    <name type="common">Tubeworm</name>
    <dbReference type="NCBI Taxonomy" id="27915"/>
    <lineage>
        <taxon>Eukaryota</taxon>
        <taxon>Metazoa</taxon>
        <taxon>Spiralia</taxon>
        <taxon>Lophotrochozoa</taxon>
        <taxon>Annelida</taxon>
        <taxon>Polychaeta</taxon>
        <taxon>Sedentaria</taxon>
        <taxon>Canalipalpata</taxon>
        <taxon>Sabellida</taxon>
        <taxon>Siboglinidae</taxon>
        <taxon>Ridgeia</taxon>
    </lineage>
</organism>
<dbReference type="Proteomes" id="UP001209878">
    <property type="component" value="Unassembled WGS sequence"/>
</dbReference>
<dbReference type="InterPro" id="IPR005828">
    <property type="entry name" value="MFS_sugar_transport-like"/>
</dbReference>